<sequence>MTNDVQREETGTSIKIDMKENDKLNLLKEKCPSTCLDLLLTPENRNVRSLEENNYIRYIPRSVWLDDTTKKINKLHLQETTIWNEPLKKIFDKFKDISNLIKFYTHLDLCVYTCDNPDNASRESNENNTSKHTCKVKLINEIADCIGQICNCYDIKYDKCSDYLLYWLYGVIEESNFTLFQIHDVFNEMGILKENTKCFNDNNKKCINKLDKVFNTRVLRNKKLLHDFTEYYEDIKNIMNKEEQTNKEIYCKFVKLYFELYKRMKDESLLDLTKYYQEEIKNFQEKFNNDSLSFLEGMCPQNGIKSLFEAENVTTGLLKQLPKEVIEPIMEPLENEKEIKVNSKIFFK</sequence>
<dbReference type="RefSeq" id="XP_004227872.1">
    <property type="nucleotide sequence ID" value="XM_004227824.1"/>
</dbReference>
<dbReference type="EMBL" id="DF157521">
    <property type="protein sequence ID" value="GAB69654.1"/>
    <property type="molecule type" value="Genomic_DNA"/>
</dbReference>
<protein>
    <submittedName>
        <fullName evidence="1">CYIR protein</fullName>
    </submittedName>
</protein>
<evidence type="ECO:0000313" key="2">
    <source>
        <dbReference type="Proteomes" id="UP000006319"/>
    </source>
</evidence>
<evidence type="ECO:0000313" key="1">
    <source>
        <dbReference type="EMBL" id="GAB69654.1"/>
    </source>
</evidence>
<dbReference type="AlphaFoldDB" id="K6V051"/>
<dbReference type="KEGG" id="pcy:PCYB_004030"/>
<reference evidence="1 2" key="1">
    <citation type="journal article" date="2012" name="Nat. Genet.">
        <title>Plasmodium cynomolgi genome sequences provide insight into Plasmodium vivax and the monkey malaria clade.</title>
        <authorList>
            <person name="Tachibana S."/>
            <person name="Sullivan S.A."/>
            <person name="Kawai S."/>
            <person name="Nakamura S."/>
            <person name="Kim H.R."/>
            <person name="Goto N."/>
            <person name="Arisue N."/>
            <person name="Palacpac N.M.Q."/>
            <person name="Honma H."/>
            <person name="Yagi M."/>
            <person name="Tougan T."/>
            <person name="Katakai Y."/>
            <person name="Kaneko O."/>
            <person name="Mita T."/>
            <person name="Kita K."/>
            <person name="Yasutomi Y."/>
            <person name="Sutton P.L."/>
            <person name="Shakhbatyan R."/>
            <person name="Horii T."/>
            <person name="Yasunaga T."/>
            <person name="Barnwell J.W."/>
            <person name="Escalante A.A."/>
            <person name="Carlton J.M."/>
            <person name="Tanabe K."/>
        </authorList>
    </citation>
    <scope>NUCLEOTIDE SEQUENCE [LARGE SCALE GENOMIC DNA]</scope>
    <source>
        <strain evidence="1 2">B</strain>
    </source>
</reference>
<proteinExistence type="predicted"/>
<dbReference type="Proteomes" id="UP000006319">
    <property type="component" value="Unassembled WGS sequence"/>
</dbReference>
<dbReference type="GeneID" id="14696196"/>
<accession>K6V051</accession>
<dbReference type="PhylomeDB" id="K6V051"/>
<dbReference type="VEuPathDB" id="PlasmoDB:PCYB_004030"/>
<gene>
    <name evidence="1" type="ORF">PCYB_004030</name>
</gene>
<name>K6V051_PLACD</name>
<dbReference type="OrthoDB" id="10477418at2759"/>
<organism evidence="1 2">
    <name type="scientific">Plasmodium cynomolgi (strain B)</name>
    <dbReference type="NCBI Taxonomy" id="1120755"/>
    <lineage>
        <taxon>Eukaryota</taxon>
        <taxon>Sar</taxon>
        <taxon>Alveolata</taxon>
        <taxon>Apicomplexa</taxon>
        <taxon>Aconoidasida</taxon>
        <taxon>Haemosporida</taxon>
        <taxon>Plasmodiidae</taxon>
        <taxon>Plasmodium</taxon>
        <taxon>Plasmodium (Plasmodium)</taxon>
    </lineage>
</organism>
<keyword evidence="2" id="KW-1185">Reference proteome</keyword>